<comment type="similarity">
    <text evidence="1 5">Belongs to the peptidase S26 family.</text>
</comment>
<comment type="catalytic activity">
    <reaction evidence="5">
        <text>Cleavage of hydrophobic, N-terminal signal or leader sequences from secreted and periplasmic proteins.</text>
        <dbReference type="EC" id="3.4.21.89"/>
    </reaction>
</comment>
<feature type="transmembrane region" description="Helical" evidence="5">
    <location>
        <begin position="12"/>
        <end position="35"/>
    </location>
</feature>
<protein>
    <recommendedName>
        <fullName evidence="5">Signal peptidase I</fullName>
        <ecNumber evidence="5">3.4.21.89</ecNumber>
    </recommendedName>
</protein>
<dbReference type="SUPFAM" id="SSF51306">
    <property type="entry name" value="LexA/Signal peptidase"/>
    <property type="match status" value="1"/>
</dbReference>
<reference evidence="7 8" key="1">
    <citation type="submission" date="2018-06" db="EMBL/GenBank/DDBJ databases">
        <title>Extensive metabolic versatility and redundancy in microbially diverse, dynamic hydrothermal sediments.</title>
        <authorList>
            <person name="Dombrowski N."/>
            <person name="Teske A."/>
            <person name="Baker B.J."/>
        </authorList>
    </citation>
    <scope>NUCLEOTIDE SEQUENCE [LARGE SCALE GENOMIC DNA]</scope>
    <source>
        <strain evidence="7">B7_G13</strain>
    </source>
</reference>
<feature type="active site" evidence="4">
    <location>
        <position position="83"/>
    </location>
</feature>
<dbReference type="NCBIfam" id="TIGR02227">
    <property type="entry name" value="sigpep_I_bact"/>
    <property type="match status" value="1"/>
</dbReference>
<evidence type="ECO:0000256" key="2">
    <source>
        <dbReference type="ARBA" id="ARBA00022670"/>
    </source>
</evidence>
<proteinExistence type="inferred from homology"/>
<dbReference type="EC" id="3.4.21.89" evidence="5"/>
<evidence type="ECO:0000313" key="7">
    <source>
        <dbReference type="EMBL" id="RLE08725.1"/>
    </source>
</evidence>
<accession>A0A662D5R3</accession>
<dbReference type="GO" id="GO:0006465">
    <property type="term" value="P:signal peptide processing"/>
    <property type="evidence" value="ECO:0007669"/>
    <property type="project" value="InterPro"/>
</dbReference>
<keyword evidence="3 5" id="KW-0378">Hydrolase</keyword>
<keyword evidence="2 5" id="KW-0645">Protease</keyword>
<feature type="active site" evidence="4">
    <location>
        <position position="40"/>
    </location>
</feature>
<dbReference type="InterPro" id="IPR019756">
    <property type="entry name" value="Pept_S26A_signal_pept_1_Ser-AS"/>
</dbReference>
<organism evidence="7 8">
    <name type="scientific">Aerophobetes bacterium</name>
    <dbReference type="NCBI Taxonomy" id="2030807"/>
    <lineage>
        <taxon>Bacteria</taxon>
        <taxon>Candidatus Aerophobota</taxon>
    </lineage>
</organism>
<comment type="subcellular location">
    <subcellularLocation>
        <location evidence="5">Membrane</location>
        <topology evidence="5">Single-pass type II membrane protein</topology>
    </subcellularLocation>
</comment>
<feature type="domain" description="Peptidase S26" evidence="6">
    <location>
        <begin position="10"/>
        <end position="170"/>
    </location>
</feature>
<evidence type="ECO:0000256" key="3">
    <source>
        <dbReference type="ARBA" id="ARBA00022801"/>
    </source>
</evidence>
<comment type="caution">
    <text evidence="7">The sequence shown here is derived from an EMBL/GenBank/DDBJ whole genome shotgun (WGS) entry which is preliminary data.</text>
</comment>
<dbReference type="PRINTS" id="PR00727">
    <property type="entry name" value="LEADERPTASE"/>
</dbReference>
<dbReference type="InterPro" id="IPR036286">
    <property type="entry name" value="LexA/Signal_pep-like_sf"/>
</dbReference>
<dbReference type="CDD" id="cd06530">
    <property type="entry name" value="S26_SPase_I"/>
    <property type="match status" value="1"/>
</dbReference>
<dbReference type="EMBL" id="QMPY01000010">
    <property type="protein sequence ID" value="RLE08725.1"/>
    <property type="molecule type" value="Genomic_DNA"/>
</dbReference>
<gene>
    <name evidence="7" type="primary">lepB</name>
    <name evidence="7" type="ORF">DRZ78_00550</name>
</gene>
<dbReference type="InterPro" id="IPR019533">
    <property type="entry name" value="Peptidase_S26"/>
</dbReference>
<keyword evidence="5" id="KW-1133">Transmembrane helix</keyword>
<evidence type="ECO:0000256" key="4">
    <source>
        <dbReference type="PIRSR" id="PIRSR600223-1"/>
    </source>
</evidence>
<dbReference type="AlphaFoldDB" id="A0A662D5R3"/>
<dbReference type="Pfam" id="PF10502">
    <property type="entry name" value="Peptidase_S26"/>
    <property type="match status" value="1"/>
</dbReference>
<dbReference type="Gene3D" id="2.10.109.10">
    <property type="entry name" value="Umud Fragment, subunit A"/>
    <property type="match status" value="1"/>
</dbReference>
<keyword evidence="5" id="KW-0812">Transmembrane</keyword>
<dbReference type="PROSITE" id="PS00501">
    <property type="entry name" value="SPASE_I_1"/>
    <property type="match status" value="1"/>
</dbReference>
<evidence type="ECO:0000259" key="6">
    <source>
        <dbReference type="Pfam" id="PF10502"/>
    </source>
</evidence>
<dbReference type="GO" id="GO:0004252">
    <property type="term" value="F:serine-type endopeptidase activity"/>
    <property type="evidence" value="ECO:0007669"/>
    <property type="project" value="InterPro"/>
</dbReference>
<evidence type="ECO:0000313" key="8">
    <source>
        <dbReference type="Proteomes" id="UP000277457"/>
    </source>
</evidence>
<evidence type="ECO:0000256" key="5">
    <source>
        <dbReference type="RuleBase" id="RU362042"/>
    </source>
</evidence>
<dbReference type="PANTHER" id="PTHR43390">
    <property type="entry name" value="SIGNAL PEPTIDASE I"/>
    <property type="match status" value="1"/>
</dbReference>
<name>A0A662D5R3_UNCAE</name>
<dbReference type="GO" id="GO:0016020">
    <property type="term" value="C:membrane"/>
    <property type="evidence" value="ECO:0007669"/>
    <property type="project" value="UniProtKB-SubCell"/>
</dbReference>
<keyword evidence="5" id="KW-0472">Membrane</keyword>
<dbReference type="GO" id="GO:0009003">
    <property type="term" value="F:signal peptidase activity"/>
    <property type="evidence" value="ECO:0007669"/>
    <property type="project" value="UniProtKB-EC"/>
</dbReference>
<dbReference type="PANTHER" id="PTHR43390:SF1">
    <property type="entry name" value="CHLOROPLAST PROCESSING PEPTIDASE"/>
    <property type="match status" value="1"/>
</dbReference>
<dbReference type="Proteomes" id="UP000277457">
    <property type="component" value="Unassembled WGS sequence"/>
</dbReference>
<evidence type="ECO:0000256" key="1">
    <source>
        <dbReference type="ARBA" id="ARBA00009370"/>
    </source>
</evidence>
<dbReference type="InterPro" id="IPR000223">
    <property type="entry name" value="Pept_S26A_signal_pept_1"/>
</dbReference>
<sequence>MKRETLSWLKETVETVVIAFILAFLIRSFVVQAFYIPSGSMEPTLEVGDRILAYKIFYGLKNVHRGDIIVFKYPLNPRKDFIKRVIGLPRDTLMIRNKKVYINEKLLDEPYAVHRDPWESGFPRDEYGPVQVPEDSLFAMGDNRDSSDDSRYWGFVPEENIIGRAFLVYWPPWRIRIIKRPEY</sequence>